<gene>
    <name evidence="1" type="ORF">IHE45_01G084100</name>
</gene>
<sequence length="168" mass="18276">MRPPPPPPSPPPPSSSPSQPCPSEKWSPYSNSRELNANMGFIFILILCAMGLTFLVHAAIHFILRRYHHHRMSSTNLKSLHNNEVSITSAPPTLFFSSETKLAAGEVECAICLAEFNAGDGLRVLPACGHGFHVTCIDAWLSTTLSCPTCRAIAQPPNTLISDDQLQN</sequence>
<dbReference type="EMBL" id="CM037011">
    <property type="protein sequence ID" value="KAH7692712.1"/>
    <property type="molecule type" value="Genomic_DNA"/>
</dbReference>
<accession>A0ACB7WVZ5</accession>
<organism evidence="1 2">
    <name type="scientific">Dioscorea alata</name>
    <name type="common">Purple yam</name>
    <dbReference type="NCBI Taxonomy" id="55571"/>
    <lineage>
        <taxon>Eukaryota</taxon>
        <taxon>Viridiplantae</taxon>
        <taxon>Streptophyta</taxon>
        <taxon>Embryophyta</taxon>
        <taxon>Tracheophyta</taxon>
        <taxon>Spermatophyta</taxon>
        <taxon>Magnoliopsida</taxon>
        <taxon>Liliopsida</taxon>
        <taxon>Dioscoreales</taxon>
        <taxon>Dioscoreaceae</taxon>
        <taxon>Dioscorea</taxon>
    </lineage>
</organism>
<evidence type="ECO:0000313" key="2">
    <source>
        <dbReference type="Proteomes" id="UP000827976"/>
    </source>
</evidence>
<reference evidence="2" key="1">
    <citation type="journal article" date="2022" name="Nat. Commun.">
        <title>Chromosome evolution and the genetic basis of agronomically important traits in greater yam.</title>
        <authorList>
            <person name="Bredeson J.V."/>
            <person name="Lyons J.B."/>
            <person name="Oniyinde I.O."/>
            <person name="Okereke N.R."/>
            <person name="Kolade O."/>
            <person name="Nnabue I."/>
            <person name="Nwadili C.O."/>
            <person name="Hribova E."/>
            <person name="Parker M."/>
            <person name="Nwogha J."/>
            <person name="Shu S."/>
            <person name="Carlson J."/>
            <person name="Kariba R."/>
            <person name="Muthemba S."/>
            <person name="Knop K."/>
            <person name="Barton G.J."/>
            <person name="Sherwood A.V."/>
            <person name="Lopez-Montes A."/>
            <person name="Asiedu R."/>
            <person name="Jamnadass R."/>
            <person name="Muchugi A."/>
            <person name="Goodstein D."/>
            <person name="Egesi C.N."/>
            <person name="Featherston J."/>
            <person name="Asfaw A."/>
            <person name="Simpson G.G."/>
            <person name="Dolezel J."/>
            <person name="Hendre P.S."/>
            <person name="Van Deynze A."/>
            <person name="Kumar P.L."/>
            <person name="Obidiegwu J.E."/>
            <person name="Bhattacharjee R."/>
            <person name="Rokhsar D.S."/>
        </authorList>
    </citation>
    <scope>NUCLEOTIDE SEQUENCE [LARGE SCALE GENOMIC DNA]</scope>
    <source>
        <strain evidence="2">cv. TDa95/00328</strain>
    </source>
</reference>
<keyword evidence="2" id="KW-1185">Reference proteome</keyword>
<proteinExistence type="predicted"/>
<dbReference type="Proteomes" id="UP000827976">
    <property type="component" value="Chromosome 1"/>
</dbReference>
<comment type="caution">
    <text evidence="1">The sequence shown here is derived from an EMBL/GenBank/DDBJ whole genome shotgun (WGS) entry which is preliminary data.</text>
</comment>
<evidence type="ECO:0000313" key="1">
    <source>
        <dbReference type="EMBL" id="KAH7692712.1"/>
    </source>
</evidence>
<name>A0ACB7WVZ5_DIOAL</name>
<protein>
    <submittedName>
        <fullName evidence="1">Anaphase-promoting complex (APC) subunit 11 protein</fullName>
    </submittedName>
</protein>